<reference evidence="1" key="1">
    <citation type="journal article" date="2023" name="Plant J.">
        <title>Genome sequences and population genomics provide insights into the demographic history, inbreeding, and mutation load of two 'living fossil' tree species of Dipteronia.</title>
        <authorList>
            <person name="Feng Y."/>
            <person name="Comes H.P."/>
            <person name="Chen J."/>
            <person name="Zhu S."/>
            <person name="Lu R."/>
            <person name="Zhang X."/>
            <person name="Li P."/>
            <person name="Qiu J."/>
            <person name="Olsen K.M."/>
            <person name="Qiu Y."/>
        </authorList>
    </citation>
    <scope>NUCLEOTIDE SEQUENCE</scope>
    <source>
        <strain evidence="1">NBL</strain>
    </source>
</reference>
<comment type="caution">
    <text evidence="1">The sequence shown here is derived from an EMBL/GenBank/DDBJ whole genome shotgun (WGS) entry which is preliminary data.</text>
</comment>
<accession>A0AAE0EDG9</accession>
<evidence type="ECO:0000313" key="2">
    <source>
        <dbReference type="Proteomes" id="UP001281410"/>
    </source>
</evidence>
<dbReference type="Proteomes" id="UP001281410">
    <property type="component" value="Unassembled WGS sequence"/>
</dbReference>
<keyword evidence="2" id="KW-1185">Reference proteome</keyword>
<protein>
    <submittedName>
        <fullName evidence="1">Uncharacterized protein</fullName>
    </submittedName>
</protein>
<proteinExistence type="predicted"/>
<organism evidence="1 2">
    <name type="scientific">Dipteronia sinensis</name>
    <dbReference type="NCBI Taxonomy" id="43782"/>
    <lineage>
        <taxon>Eukaryota</taxon>
        <taxon>Viridiplantae</taxon>
        <taxon>Streptophyta</taxon>
        <taxon>Embryophyta</taxon>
        <taxon>Tracheophyta</taxon>
        <taxon>Spermatophyta</taxon>
        <taxon>Magnoliopsida</taxon>
        <taxon>eudicotyledons</taxon>
        <taxon>Gunneridae</taxon>
        <taxon>Pentapetalae</taxon>
        <taxon>rosids</taxon>
        <taxon>malvids</taxon>
        <taxon>Sapindales</taxon>
        <taxon>Sapindaceae</taxon>
        <taxon>Hippocastanoideae</taxon>
        <taxon>Acereae</taxon>
        <taxon>Dipteronia</taxon>
    </lineage>
</organism>
<name>A0AAE0EDG9_9ROSI</name>
<dbReference type="AlphaFoldDB" id="A0AAE0EDG9"/>
<gene>
    <name evidence="1" type="ORF">Dsin_009425</name>
</gene>
<evidence type="ECO:0000313" key="1">
    <source>
        <dbReference type="EMBL" id="KAK3222400.1"/>
    </source>
</evidence>
<sequence>MRKKDKLFSAFEMNSIPEKRPFLLSRDFVFAKPTGRKVVHFSWSYLKFSRSTSPLCVSTSEQLSESGMVVLVQEAVLKIYKGSPQSRILICAPINRTCDAVMKSLNQEIPESHMFRANAAFRELDGVPVDILPS</sequence>
<dbReference type="EMBL" id="JANJYJ010000003">
    <property type="protein sequence ID" value="KAK3222400.1"/>
    <property type="molecule type" value="Genomic_DNA"/>
</dbReference>